<proteinExistence type="predicted"/>
<sequence>MRELSLYLFLLAGVAGHTGAQLDFLQELQSSTGVRERVMSRLFNTDAYASFNASFKDLLASGHLSFLSVEEARALPSNLWRMYGAFSLLTLRNDTRDLVTPYLSQRVRDEMDVLRRVNVTLPQAIDRLKSLLVDVNAPRMEVALLLEMLGDSGDWTQENIINLKPILFQLPIAMLTNLRDARTIAILYEELNLCMNNSVNKSASCPSQAESRGEGTTPRAQYMLSLRAWLIEKTYGDPSNWDRDTFAKMTNLSILPDAFFLRLRPEVLLTRKDEILTMLQTKVLKLRALGRYLVERIFEAEKVRRENNDLQPLISQQEVDRIKAVISPLRTAGLMQFVYATDLPNEVLDADDRLIRNELRSFTTDALQGGSIDALVLETTIQSLFSYPQPLTSEQIRTLGMSRLALTPGRVLKRSLMNYTMDYSELKWLITAIQNTAGSTSQAKLMMIRTEVWAVGGGRLALEYIPDELLSAISMESFEDSFTSDSIEMLKRSSYDTAQTAILILNVVASDLLKLLSGNTKERIPTNNYNDRSKDALKEWALGMLPSSKLGLAMSEKAFKNGVNMNTDANAAMFLQAVDARNIPTSNIVQQLEYMKDGFPTRQACYVLKDLFVNYSATEMLTQSEEEVFQLLTPSAIERMPICVVAAFGPDRLRRLDGVSKTILLDRLVANKWMALTYSSISRAALLTIVDEGLNAKGRPSLVTGAEVNTYRGILLFFPTDLLNAVTAEAAPFALDVFNSLAASALMPCLDGGRRAAIANLITKYKGDDPQTWRNMSGLCCLLYTLPSGKLSRIPRGALMSCRCHIADRAQYAPEEEARQMECRNNLGEDYDDELWQRDNVRRVQIWATLDILDPYTIPGYNPSGRKKRAVSDVALCDRASVSGADDISNSDISAASPDDVIMCLRSLGLGQLDDTKAQLLANKVRDSLPSRSWSSLTNRQMRYMRYIMKGIPANEINELPSLSPYGDFTDTVAVLGNEKMMFSEEQLRAYAEKVLTTWRPLADMTDNQLAMFNRLLCATNASLINTLSVKRVGNALAYLGVTLEGCSREKVLAPLALKARTYYPSVLSRAQVREMGVVFAGIESDKIGGLDPSSFTGLTSTAMRAMTGDAIRAMSASQLRSLSATTAMAMNGAIRDSLSEEQKAALAEAMIGTGGASRRGLSNAAALLALLLVVMAL</sequence>
<dbReference type="OrthoDB" id="6382066at2759"/>
<dbReference type="KEGG" id="hazt:108677509"/>
<dbReference type="AlphaFoldDB" id="A0A8B7P598"/>
<dbReference type="GO" id="GO:0007160">
    <property type="term" value="P:cell-matrix adhesion"/>
    <property type="evidence" value="ECO:0007669"/>
    <property type="project" value="TreeGrafter"/>
</dbReference>
<keyword evidence="1 3" id="KW-0732">Signal</keyword>
<organism evidence="4 5">
    <name type="scientific">Hyalella azteca</name>
    <name type="common">Amphipod</name>
    <dbReference type="NCBI Taxonomy" id="294128"/>
    <lineage>
        <taxon>Eukaryota</taxon>
        <taxon>Metazoa</taxon>
        <taxon>Ecdysozoa</taxon>
        <taxon>Arthropoda</taxon>
        <taxon>Crustacea</taxon>
        <taxon>Multicrustacea</taxon>
        <taxon>Malacostraca</taxon>
        <taxon>Eumalacostraca</taxon>
        <taxon>Peracarida</taxon>
        <taxon>Amphipoda</taxon>
        <taxon>Senticaudata</taxon>
        <taxon>Talitrida</taxon>
        <taxon>Talitroidea</taxon>
        <taxon>Hyalellidae</taxon>
        <taxon>Hyalella</taxon>
    </lineage>
</organism>
<feature type="signal peptide" evidence="3">
    <location>
        <begin position="1"/>
        <end position="20"/>
    </location>
</feature>
<evidence type="ECO:0000256" key="1">
    <source>
        <dbReference type="ARBA" id="ARBA00022729"/>
    </source>
</evidence>
<name>A0A8B7P598_HYAAZ</name>
<evidence type="ECO:0000256" key="3">
    <source>
        <dbReference type="SAM" id="SignalP"/>
    </source>
</evidence>
<dbReference type="RefSeq" id="XP_018021223.2">
    <property type="nucleotide sequence ID" value="XM_018165734.2"/>
</dbReference>
<reference evidence="5" key="1">
    <citation type="submission" date="2025-08" db="UniProtKB">
        <authorList>
            <consortium name="RefSeq"/>
        </authorList>
    </citation>
    <scope>IDENTIFICATION</scope>
    <source>
        <tissue evidence="5">Whole organism</tissue>
    </source>
</reference>
<evidence type="ECO:0000313" key="5">
    <source>
        <dbReference type="RefSeq" id="XP_018021223.2"/>
    </source>
</evidence>
<dbReference type="PANTHER" id="PTHR23412">
    <property type="entry name" value="STEREOCILIN RELATED"/>
    <property type="match status" value="1"/>
</dbReference>
<dbReference type="InterPro" id="IPR026664">
    <property type="entry name" value="Stereocilin-rel"/>
</dbReference>
<dbReference type="GO" id="GO:0009986">
    <property type="term" value="C:cell surface"/>
    <property type="evidence" value="ECO:0007669"/>
    <property type="project" value="TreeGrafter"/>
</dbReference>
<protein>
    <submittedName>
        <fullName evidence="5">Uncharacterized protein LOC108677509</fullName>
    </submittedName>
</protein>
<evidence type="ECO:0000313" key="4">
    <source>
        <dbReference type="Proteomes" id="UP000694843"/>
    </source>
</evidence>
<evidence type="ECO:0000256" key="2">
    <source>
        <dbReference type="ARBA" id="ARBA00023180"/>
    </source>
</evidence>
<dbReference type="GeneID" id="108677509"/>
<dbReference type="Proteomes" id="UP000694843">
    <property type="component" value="Unplaced"/>
</dbReference>
<keyword evidence="2" id="KW-0325">Glycoprotein</keyword>
<dbReference type="OMA" id="IRTEVWA"/>
<dbReference type="PANTHER" id="PTHR23412:SF17">
    <property type="entry name" value="OTOANCORIN"/>
    <property type="match status" value="1"/>
</dbReference>
<accession>A0A8B7P598</accession>
<keyword evidence="4" id="KW-1185">Reference proteome</keyword>
<gene>
    <name evidence="5" type="primary">LOC108677509</name>
</gene>
<feature type="chain" id="PRO_5036988961" evidence="3">
    <location>
        <begin position="21"/>
        <end position="1178"/>
    </location>
</feature>